<accession>A0A6P7HAQ4</accession>
<dbReference type="SUPFAM" id="SSF102588">
    <property type="entry name" value="LmbE-like"/>
    <property type="match status" value="1"/>
</dbReference>
<gene>
    <name evidence="1" type="primary">LOC114346375</name>
</gene>
<dbReference type="RefSeq" id="XP_028152935.1">
    <property type="nucleotide sequence ID" value="XM_028297134.1"/>
</dbReference>
<evidence type="ECO:0000313" key="1">
    <source>
        <dbReference type="RefSeq" id="XP_028152935.1"/>
    </source>
</evidence>
<sequence length="66" mass="8101">MYKITIVARFMGSLKDRSLIHKAMKKHVSQLKWFRRLYMYFSRYMIINTLQQMNLVDIELDLDLED</sequence>
<name>A0A6P7HAQ4_DIAVI</name>
<organism evidence="1">
    <name type="scientific">Diabrotica virgifera virgifera</name>
    <name type="common">western corn rootworm</name>
    <dbReference type="NCBI Taxonomy" id="50390"/>
    <lineage>
        <taxon>Eukaryota</taxon>
        <taxon>Metazoa</taxon>
        <taxon>Ecdysozoa</taxon>
        <taxon>Arthropoda</taxon>
        <taxon>Hexapoda</taxon>
        <taxon>Insecta</taxon>
        <taxon>Pterygota</taxon>
        <taxon>Neoptera</taxon>
        <taxon>Endopterygota</taxon>
        <taxon>Coleoptera</taxon>
        <taxon>Polyphaga</taxon>
        <taxon>Cucujiformia</taxon>
        <taxon>Chrysomeloidea</taxon>
        <taxon>Chrysomelidae</taxon>
        <taxon>Galerucinae</taxon>
        <taxon>Diabroticina</taxon>
        <taxon>Diabroticites</taxon>
        <taxon>Diabrotica</taxon>
    </lineage>
</organism>
<dbReference type="InterPro" id="IPR024078">
    <property type="entry name" value="LmbE-like_dom_sf"/>
</dbReference>
<dbReference type="AlphaFoldDB" id="A0A6P7HAQ4"/>
<protein>
    <submittedName>
        <fullName evidence="1">N-acetylglucosaminyl-phosphatidylinositol de-N-acetylase-like</fullName>
    </submittedName>
</protein>
<dbReference type="InParanoid" id="A0A6P7HAQ4"/>
<reference evidence="1" key="1">
    <citation type="submission" date="2025-08" db="UniProtKB">
        <authorList>
            <consortium name="RefSeq"/>
        </authorList>
    </citation>
    <scope>IDENTIFICATION</scope>
    <source>
        <tissue evidence="1">Whole insect</tissue>
    </source>
</reference>
<proteinExistence type="predicted"/>